<evidence type="ECO:0000256" key="1">
    <source>
        <dbReference type="SAM" id="MobiDB-lite"/>
    </source>
</evidence>
<evidence type="ECO:0000313" key="3">
    <source>
        <dbReference type="Proteomes" id="UP000091820"/>
    </source>
</evidence>
<dbReference type="Proteomes" id="UP000091820">
    <property type="component" value="Unassembled WGS sequence"/>
</dbReference>
<organism evidence="2 3">
    <name type="scientific">Glossina brevipalpis</name>
    <dbReference type="NCBI Taxonomy" id="37001"/>
    <lineage>
        <taxon>Eukaryota</taxon>
        <taxon>Metazoa</taxon>
        <taxon>Ecdysozoa</taxon>
        <taxon>Arthropoda</taxon>
        <taxon>Hexapoda</taxon>
        <taxon>Insecta</taxon>
        <taxon>Pterygota</taxon>
        <taxon>Neoptera</taxon>
        <taxon>Endopterygota</taxon>
        <taxon>Diptera</taxon>
        <taxon>Brachycera</taxon>
        <taxon>Muscomorpha</taxon>
        <taxon>Hippoboscoidea</taxon>
        <taxon>Glossinidae</taxon>
        <taxon>Glossina</taxon>
    </lineage>
</organism>
<accession>A0A1A9WV91</accession>
<keyword evidence="3" id="KW-1185">Reference proteome</keyword>
<dbReference type="EnsemblMetazoa" id="GBRI033726-RA">
    <property type="protein sequence ID" value="GBRI033726-PA"/>
    <property type="gene ID" value="GBRI033726"/>
</dbReference>
<name>A0A1A9WV91_9MUSC</name>
<sequence>MHAIFNSDCLGAEIRNPQWIFVMHYYNSEEAKLWFTENKFQIASILPNSVTKYLRNSFRSFFDIIWWPNLRFGNWEKYEEALKLYLTSDSDVNILSGVSNVLRLPKNNTKEYLKDFFNRSVPEYIWNYIEPVKTREEPIVIIGFNSPFYESFGGNIIFCRDICGDISWLRNASTTFSNPLMGLIFCCSFEDVANSNRLEGFNRILSNRQTDAAPANSASRAITFPNSNPSLYMQMPILLYPPPYQISPTLNSTPSAISLHDAQSINSPYPSLSPYIVYAIPVYLSLLPHFPYFSYTNSNEGHSNSTLTGPESTLTGPESTSKIPESTLTISESTATTPVLNLTGPETTSMVPESTSKIPESTSPIPESTSTTPVSILTGPESTSKIPESTLTIPESTSTTPVSILTGPESTSKIPESTLTISESTSTTPVLNLTGPETTSMVPESTSTIPKSTEATSESTDSISESTSPITESTEPISEAISTITESTSSIFESTSPIPESNELITTITEPTSAIPNKMQNLFEMAYEGYVDMCEGQGMDRCMNNMLTALLNTSS</sequence>
<reference evidence="2" key="2">
    <citation type="submission" date="2020-05" db="UniProtKB">
        <authorList>
            <consortium name="EnsemblMetazoa"/>
        </authorList>
    </citation>
    <scope>IDENTIFICATION</scope>
    <source>
        <strain evidence="2">IAEA</strain>
    </source>
</reference>
<dbReference type="InterPro" id="IPR044925">
    <property type="entry name" value="His-Me_finger_sf"/>
</dbReference>
<proteinExistence type="predicted"/>
<feature type="compositionally biased region" description="Polar residues" evidence="1">
    <location>
        <begin position="380"/>
        <end position="413"/>
    </location>
</feature>
<feature type="compositionally biased region" description="Polar residues" evidence="1">
    <location>
        <begin position="300"/>
        <end position="351"/>
    </location>
</feature>
<feature type="compositionally biased region" description="Low complexity" evidence="1">
    <location>
        <begin position="452"/>
        <end position="474"/>
    </location>
</feature>
<feature type="region of interest" description="Disordered" evidence="1">
    <location>
        <begin position="300"/>
        <end position="474"/>
    </location>
</feature>
<feature type="compositionally biased region" description="Low complexity" evidence="1">
    <location>
        <begin position="414"/>
        <end position="429"/>
    </location>
</feature>
<dbReference type="SUPFAM" id="SSF54060">
    <property type="entry name" value="His-Me finger endonucleases"/>
    <property type="match status" value="1"/>
</dbReference>
<feature type="compositionally biased region" description="Low complexity" evidence="1">
    <location>
        <begin position="352"/>
        <end position="376"/>
    </location>
</feature>
<protein>
    <submittedName>
        <fullName evidence="2">Uncharacterized protein</fullName>
    </submittedName>
</protein>
<dbReference type="AlphaFoldDB" id="A0A1A9WV91"/>
<feature type="compositionally biased region" description="Polar residues" evidence="1">
    <location>
        <begin position="435"/>
        <end position="451"/>
    </location>
</feature>
<dbReference type="VEuPathDB" id="VectorBase:GBRI033726"/>
<reference evidence="3" key="1">
    <citation type="submission" date="2014-03" db="EMBL/GenBank/DDBJ databases">
        <authorList>
            <person name="Aksoy S."/>
            <person name="Warren W."/>
            <person name="Wilson R.K."/>
        </authorList>
    </citation>
    <scope>NUCLEOTIDE SEQUENCE [LARGE SCALE GENOMIC DNA]</scope>
    <source>
        <strain evidence="3">IAEA</strain>
    </source>
</reference>
<dbReference type="STRING" id="37001.A0A1A9WV91"/>
<evidence type="ECO:0000313" key="2">
    <source>
        <dbReference type="EnsemblMetazoa" id="GBRI033726-PA"/>
    </source>
</evidence>